<dbReference type="EMBL" id="JABVEC010000013">
    <property type="protein sequence ID" value="MBC6467527.1"/>
    <property type="molecule type" value="Genomic_DNA"/>
</dbReference>
<dbReference type="InterPro" id="IPR004675">
    <property type="entry name" value="AhpD_core"/>
</dbReference>
<dbReference type="Pfam" id="PF02627">
    <property type="entry name" value="CMD"/>
    <property type="match status" value="1"/>
</dbReference>
<sequence length="353" mass="36319">MSGVLSRATRRAAQVQIRHVSVVPRGAAEGLVDQVYAQLERDFGLFAPPVVLHSAVPEALAACWSMLRETLVAAGRVDRAAKEVVASAVSLGNSCPYCVDVHGAALHALAGGRDAAAVAGDRLGSIGDPRLREIAAWARNGKAPGAPIPPEQAAELLGVAITFHYLNRMVNVFLGESPFPPGTPAVLRGGLRRLAGRLLRRSVGRGPAPGASLELLSAARLPDDLAWAAGSPNIADSLARAAAAFETVGVRTVPEAVRELVLVRLADWTGEPPGLSRSWAADAARALPGADRPAGRLALLTAMASYQVDESVIAAFRSGGADDAALVGLTSWASFAAARRTAARPGTGAAPGS</sequence>
<dbReference type="SUPFAM" id="SSF69118">
    <property type="entry name" value="AhpD-like"/>
    <property type="match status" value="1"/>
</dbReference>
<comment type="caution">
    <text evidence="2">The sequence shown here is derived from an EMBL/GenBank/DDBJ whole genome shotgun (WGS) entry which is preliminary data.</text>
</comment>
<dbReference type="Proteomes" id="UP000805614">
    <property type="component" value="Unassembled WGS sequence"/>
</dbReference>
<dbReference type="RefSeq" id="WP_187244537.1">
    <property type="nucleotide sequence ID" value="NZ_BAAAOK010000004.1"/>
</dbReference>
<gene>
    <name evidence="2" type="ORF">HKK74_18805</name>
</gene>
<name>A0ABR7LRR4_9ACTN</name>
<dbReference type="Gene3D" id="1.20.1290.10">
    <property type="entry name" value="AhpD-like"/>
    <property type="match status" value="1"/>
</dbReference>
<evidence type="ECO:0000313" key="2">
    <source>
        <dbReference type="EMBL" id="MBC6467527.1"/>
    </source>
</evidence>
<evidence type="ECO:0000313" key="3">
    <source>
        <dbReference type="Proteomes" id="UP000805614"/>
    </source>
</evidence>
<dbReference type="InterPro" id="IPR029032">
    <property type="entry name" value="AhpD-like"/>
</dbReference>
<keyword evidence="3" id="KW-1185">Reference proteome</keyword>
<feature type="domain" description="Carboxymuconolactone decarboxylase-like" evidence="1">
    <location>
        <begin position="60"/>
        <end position="139"/>
    </location>
</feature>
<evidence type="ECO:0000259" key="1">
    <source>
        <dbReference type="Pfam" id="PF02627"/>
    </source>
</evidence>
<accession>A0ABR7LRR4</accession>
<organism evidence="2 3">
    <name type="scientific">Actinomadura alba</name>
    <dbReference type="NCBI Taxonomy" id="406431"/>
    <lineage>
        <taxon>Bacteria</taxon>
        <taxon>Bacillati</taxon>
        <taxon>Actinomycetota</taxon>
        <taxon>Actinomycetes</taxon>
        <taxon>Streptosporangiales</taxon>
        <taxon>Thermomonosporaceae</taxon>
        <taxon>Actinomadura</taxon>
    </lineage>
</organism>
<reference evidence="2 3" key="1">
    <citation type="submission" date="2020-06" db="EMBL/GenBank/DDBJ databases">
        <title>Actinomadura xiongansis sp. nov., isolated from soil of Baiyangdian.</title>
        <authorList>
            <person name="Zhang X."/>
        </authorList>
    </citation>
    <scope>NUCLEOTIDE SEQUENCE [LARGE SCALE GENOMIC DNA]</scope>
    <source>
        <strain evidence="2 3">HBUM206468</strain>
    </source>
</reference>
<proteinExistence type="predicted"/>
<dbReference type="NCBIfam" id="TIGR00778">
    <property type="entry name" value="ahpD_dom"/>
    <property type="match status" value="1"/>
</dbReference>
<protein>
    <submittedName>
        <fullName evidence="2">Carboxymuconolactone decarboxylase family protein</fullName>
    </submittedName>
</protein>
<dbReference type="InterPro" id="IPR003779">
    <property type="entry name" value="CMD-like"/>
</dbReference>